<comment type="caution">
    <text evidence="2">The sequence shown here is derived from an EMBL/GenBank/DDBJ whole genome shotgun (WGS) entry which is preliminary data.</text>
</comment>
<keyword evidence="1" id="KW-1133">Transmembrane helix</keyword>
<keyword evidence="1" id="KW-0472">Membrane</keyword>
<evidence type="ECO:0000313" key="2">
    <source>
        <dbReference type="EMBL" id="MFC4670162.1"/>
    </source>
</evidence>
<proteinExistence type="predicted"/>
<dbReference type="Proteomes" id="UP001595973">
    <property type="component" value="Unassembled WGS sequence"/>
</dbReference>
<feature type="transmembrane region" description="Helical" evidence="1">
    <location>
        <begin position="20"/>
        <end position="42"/>
    </location>
</feature>
<accession>A0ABV9KJ70</accession>
<gene>
    <name evidence="2" type="ORF">ACFO5X_16480</name>
</gene>
<protein>
    <submittedName>
        <fullName evidence="2">Uncharacterized protein</fullName>
    </submittedName>
</protein>
<keyword evidence="3" id="KW-1185">Reference proteome</keyword>
<evidence type="ECO:0000313" key="3">
    <source>
        <dbReference type="Proteomes" id="UP001595973"/>
    </source>
</evidence>
<name>A0ABV9KJ70_9RHOB</name>
<evidence type="ECO:0000256" key="1">
    <source>
        <dbReference type="SAM" id="Phobius"/>
    </source>
</evidence>
<organism evidence="2 3">
    <name type="scientific">Seohaeicola nanhaiensis</name>
    <dbReference type="NCBI Taxonomy" id="1387282"/>
    <lineage>
        <taxon>Bacteria</taxon>
        <taxon>Pseudomonadati</taxon>
        <taxon>Pseudomonadota</taxon>
        <taxon>Alphaproteobacteria</taxon>
        <taxon>Rhodobacterales</taxon>
        <taxon>Roseobacteraceae</taxon>
        <taxon>Seohaeicola</taxon>
    </lineage>
</organism>
<sequence length="63" mass="6951">MSAPDTNLERQKKRHRGPLVGIWIALAFVAVLFVGWLMFYAVSPEPDAVGGPVTKQEQTQPSN</sequence>
<keyword evidence="1" id="KW-0812">Transmembrane</keyword>
<dbReference type="RefSeq" id="WP_380718873.1">
    <property type="nucleotide sequence ID" value="NZ_JBHSGI010000024.1"/>
</dbReference>
<reference evidence="3" key="1">
    <citation type="journal article" date="2019" name="Int. J. Syst. Evol. Microbiol.">
        <title>The Global Catalogue of Microorganisms (GCM) 10K type strain sequencing project: providing services to taxonomists for standard genome sequencing and annotation.</title>
        <authorList>
            <consortium name="The Broad Institute Genomics Platform"/>
            <consortium name="The Broad Institute Genome Sequencing Center for Infectious Disease"/>
            <person name="Wu L."/>
            <person name="Ma J."/>
        </authorList>
    </citation>
    <scope>NUCLEOTIDE SEQUENCE [LARGE SCALE GENOMIC DNA]</scope>
    <source>
        <strain evidence="3">CGMCC 4.7283</strain>
    </source>
</reference>
<dbReference type="EMBL" id="JBHSGI010000024">
    <property type="protein sequence ID" value="MFC4670162.1"/>
    <property type="molecule type" value="Genomic_DNA"/>
</dbReference>